<reference evidence="5 6" key="1">
    <citation type="submission" date="2016-11" db="EMBL/GenBank/DDBJ databases">
        <authorList>
            <person name="Jaros S."/>
            <person name="Januszkiewicz K."/>
            <person name="Wedrychowicz H."/>
        </authorList>
    </citation>
    <scope>NUCLEOTIDE SEQUENCE [LARGE SCALE GENOMIC DNA]</scope>
    <source>
        <strain evidence="5 6">DSM 27063</strain>
    </source>
</reference>
<sequence length="171" mass="19740">MRKFTPLCVAILFSIIATVGNAQTLKFGHIDLQALIQVMPERETVETEFTKFQTDMEDILGEMQTDYQTKLGELEQMDENVSELKRDSKISELQNLSERIQGFQQNAQQQIQRKYQELLNPLYEKAQGAINEVAREQELMYVFETGSNVVLYKSNQSIDLFPLVKQKLGIE</sequence>
<accession>A0A1M6HBN2</accession>
<dbReference type="GO" id="GO:0005829">
    <property type="term" value="C:cytosol"/>
    <property type="evidence" value="ECO:0007669"/>
    <property type="project" value="TreeGrafter"/>
</dbReference>
<dbReference type="SMART" id="SM00935">
    <property type="entry name" value="OmpH"/>
    <property type="match status" value="1"/>
</dbReference>
<keyword evidence="3" id="KW-0175">Coiled coil</keyword>
<name>A0A1M6HBN2_9BACT</name>
<organism evidence="5 6">
    <name type="scientific">Tangfeifania diversioriginum</name>
    <dbReference type="NCBI Taxonomy" id="1168035"/>
    <lineage>
        <taxon>Bacteria</taxon>
        <taxon>Pseudomonadati</taxon>
        <taxon>Bacteroidota</taxon>
        <taxon>Bacteroidia</taxon>
        <taxon>Marinilabiliales</taxon>
        <taxon>Prolixibacteraceae</taxon>
        <taxon>Tangfeifania</taxon>
    </lineage>
</organism>
<evidence type="ECO:0000256" key="2">
    <source>
        <dbReference type="ARBA" id="ARBA00022729"/>
    </source>
</evidence>
<keyword evidence="2 4" id="KW-0732">Signal</keyword>
<dbReference type="EMBL" id="FQZE01000013">
    <property type="protein sequence ID" value="SHJ19529.1"/>
    <property type="molecule type" value="Genomic_DNA"/>
</dbReference>
<dbReference type="InterPro" id="IPR024930">
    <property type="entry name" value="Skp_dom_sf"/>
</dbReference>
<dbReference type="GO" id="GO:0051082">
    <property type="term" value="F:unfolded protein binding"/>
    <property type="evidence" value="ECO:0007669"/>
    <property type="project" value="InterPro"/>
</dbReference>
<feature type="chain" id="PRO_5012929128" evidence="4">
    <location>
        <begin position="23"/>
        <end position="171"/>
    </location>
</feature>
<evidence type="ECO:0000313" key="5">
    <source>
        <dbReference type="EMBL" id="SHJ19529.1"/>
    </source>
</evidence>
<dbReference type="AlphaFoldDB" id="A0A1M6HBN2"/>
<dbReference type="STRING" id="1168035.SAMN05444280_11324"/>
<feature type="signal peptide" evidence="4">
    <location>
        <begin position="1"/>
        <end position="22"/>
    </location>
</feature>
<comment type="similarity">
    <text evidence="1">Belongs to the Skp family.</text>
</comment>
<dbReference type="SUPFAM" id="SSF111384">
    <property type="entry name" value="OmpH-like"/>
    <property type="match status" value="1"/>
</dbReference>
<gene>
    <name evidence="5" type="ORF">SAMN05444280_11324</name>
</gene>
<dbReference type="OrthoDB" id="1524711at2"/>
<proteinExistence type="inferred from homology"/>
<dbReference type="RefSeq" id="WP_073168894.1">
    <property type="nucleotide sequence ID" value="NZ_FQZE01000013.1"/>
</dbReference>
<dbReference type="InterPro" id="IPR005632">
    <property type="entry name" value="Chaperone_Skp"/>
</dbReference>
<dbReference type="Pfam" id="PF03938">
    <property type="entry name" value="OmpH"/>
    <property type="match status" value="1"/>
</dbReference>
<protein>
    <submittedName>
        <fullName evidence="5">Periplasmic chaperone for outer membrane proteins Skp</fullName>
    </submittedName>
</protein>
<feature type="coiled-coil region" evidence="3">
    <location>
        <begin position="67"/>
        <end position="113"/>
    </location>
</feature>
<dbReference type="PANTHER" id="PTHR35089">
    <property type="entry name" value="CHAPERONE PROTEIN SKP"/>
    <property type="match status" value="1"/>
</dbReference>
<dbReference type="GO" id="GO:0050821">
    <property type="term" value="P:protein stabilization"/>
    <property type="evidence" value="ECO:0007669"/>
    <property type="project" value="TreeGrafter"/>
</dbReference>
<dbReference type="PANTHER" id="PTHR35089:SF1">
    <property type="entry name" value="CHAPERONE PROTEIN SKP"/>
    <property type="match status" value="1"/>
</dbReference>
<evidence type="ECO:0000313" key="6">
    <source>
        <dbReference type="Proteomes" id="UP000184050"/>
    </source>
</evidence>
<evidence type="ECO:0000256" key="4">
    <source>
        <dbReference type="SAM" id="SignalP"/>
    </source>
</evidence>
<dbReference type="Proteomes" id="UP000184050">
    <property type="component" value="Unassembled WGS sequence"/>
</dbReference>
<evidence type="ECO:0000256" key="3">
    <source>
        <dbReference type="SAM" id="Coils"/>
    </source>
</evidence>
<evidence type="ECO:0000256" key="1">
    <source>
        <dbReference type="ARBA" id="ARBA00009091"/>
    </source>
</evidence>
<keyword evidence="6" id="KW-1185">Reference proteome</keyword>
<dbReference type="Gene3D" id="3.30.910.20">
    <property type="entry name" value="Skp domain"/>
    <property type="match status" value="1"/>
</dbReference>